<feature type="signal peptide" evidence="1">
    <location>
        <begin position="1"/>
        <end position="27"/>
    </location>
</feature>
<dbReference type="AlphaFoldDB" id="A0A0L8FFX5"/>
<evidence type="ECO:0000313" key="2">
    <source>
        <dbReference type="EMBL" id="KOF62560.1"/>
    </source>
</evidence>
<reference evidence="2" key="1">
    <citation type="submission" date="2015-07" db="EMBL/GenBank/DDBJ databases">
        <title>MeaNS - Measles Nucleotide Surveillance Program.</title>
        <authorList>
            <person name="Tran T."/>
            <person name="Druce J."/>
        </authorList>
    </citation>
    <scope>NUCLEOTIDE SEQUENCE</scope>
    <source>
        <strain evidence="2">UCB-OBI-ISO-001</strain>
        <tissue evidence="2">Gonad</tissue>
    </source>
</reference>
<dbReference type="EMBL" id="KQ433031">
    <property type="protein sequence ID" value="KOF62560.1"/>
    <property type="molecule type" value="Genomic_DNA"/>
</dbReference>
<name>A0A0L8FFX5_OCTBM</name>
<organism evidence="2">
    <name type="scientific">Octopus bimaculoides</name>
    <name type="common">California two-spotted octopus</name>
    <dbReference type="NCBI Taxonomy" id="37653"/>
    <lineage>
        <taxon>Eukaryota</taxon>
        <taxon>Metazoa</taxon>
        <taxon>Spiralia</taxon>
        <taxon>Lophotrochozoa</taxon>
        <taxon>Mollusca</taxon>
        <taxon>Cephalopoda</taxon>
        <taxon>Coleoidea</taxon>
        <taxon>Octopodiformes</taxon>
        <taxon>Octopoda</taxon>
        <taxon>Incirrata</taxon>
        <taxon>Octopodidae</taxon>
        <taxon>Octopus</taxon>
    </lineage>
</organism>
<protein>
    <recommendedName>
        <fullName evidence="3">Secreted protein</fullName>
    </recommendedName>
</protein>
<accession>A0A0L8FFX5</accession>
<sequence>MRVHTHVCDCRCVSLFLSFSLFLRCTGHTVPLCCCLPAGGRDNKVSHKLLPEILKCMATCLKTPQDCQCILPNLQGPAFLFSSERRQHLNSGHTDYCNISHPLF</sequence>
<feature type="chain" id="PRO_5005582359" description="Secreted protein" evidence="1">
    <location>
        <begin position="28"/>
        <end position="104"/>
    </location>
</feature>
<proteinExistence type="predicted"/>
<gene>
    <name evidence="2" type="ORF">OCBIM_22022820mg</name>
</gene>
<evidence type="ECO:0000256" key="1">
    <source>
        <dbReference type="SAM" id="SignalP"/>
    </source>
</evidence>
<evidence type="ECO:0008006" key="3">
    <source>
        <dbReference type="Google" id="ProtNLM"/>
    </source>
</evidence>
<keyword evidence="1" id="KW-0732">Signal</keyword>